<evidence type="ECO:0000256" key="1">
    <source>
        <dbReference type="SAM" id="SignalP"/>
    </source>
</evidence>
<name>A0ABT0RPT0_9SPHN</name>
<feature type="chain" id="PRO_5046507351" description="LysM domain-containing protein" evidence="1">
    <location>
        <begin position="23"/>
        <end position="110"/>
    </location>
</feature>
<keyword evidence="3" id="KW-1185">Reference proteome</keyword>
<dbReference type="RefSeq" id="WP_249849063.1">
    <property type="nucleotide sequence ID" value="NZ_JAMGBD010000002.1"/>
</dbReference>
<proteinExistence type="predicted"/>
<feature type="signal peptide" evidence="1">
    <location>
        <begin position="1"/>
        <end position="22"/>
    </location>
</feature>
<dbReference type="Proteomes" id="UP001165363">
    <property type="component" value="Unassembled WGS sequence"/>
</dbReference>
<keyword evidence="1" id="KW-0732">Signal</keyword>
<protein>
    <recommendedName>
        <fullName evidence="4">LysM domain-containing protein</fullName>
    </recommendedName>
</protein>
<evidence type="ECO:0000313" key="3">
    <source>
        <dbReference type="Proteomes" id="UP001165363"/>
    </source>
</evidence>
<evidence type="ECO:0008006" key="4">
    <source>
        <dbReference type="Google" id="ProtNLM"/>
    </source>
</evidence>
<reference evidence="2" key="1">
    <citation type="submission" date="2022-05" db="EMBL/GenBank/DDBJ databases">
        <authorList>
            <person name="Jo J.-H."/>
            <person name="Im W.-T."/>
        </authorList>
    </citation>
    <scope>NUCLEOTIDE SEQUENCE</scope>
    <source>
        <strain evidence="2">SE158</strain>
    </source>
</reference>
<gene>
    <name evidence="2" type="ORF">LZ536_12270</name>
</gene>
<organism evidence="2 3">
    <name type="scientific">Sphingomonas alba</name>
    <dbReference type="NCBI Taxonomy" id="2908208"/>
    <lineage>
        <taxon>Bacteria</taxon>
        <taxon>Pseudomonadati</taxon>
        <taxon>Pseudomonadota</taxon>
        <taxon>Alphaproteobacteria</taxon>
        <taxon>Sphingomonadales</taxon>
        <taxon>Sphingomonadaceae</taxon>
        <taxon>Sphingomonas</taxon>
    </lineage>
</organism>
<dbReference type="EMBL" id="JAMGBD010000002">
    <property type="protein sequence ID" value="MCL6684666.1"/>
    <property type="molecule type" value="Genomic_DNA"/>
</dbReference>
<evidence type="ECO:0000313" key="2">
    <source>
        <dbReference type="EMBL" id="MCL6684666.1"/>
    </source>
</evidence>
<sequence length="110" mass="11131">MRTTLAILASASLALSAAPAFAGNNNGLVVVDLTNADVLNNLAQNLKVNVSDISALNNVSVPIGLAAAICDVNANVLAAQKKTGTSRCTAKNNTSALQTAVQKKLGTVNQ</sequence>
<comment type="caution">
    <text evidence="2">The sequence shown here is derived from an EMBL/GenBank/DDBJ whole genome shotgun (WGS) entry which is preliminary data.</text>
</comment>
<accession>A0ABT0RPT0</accession>